<sequence length="130" mass="15447">MYDREKMKYHTSEEGFNPGYIVGTFKRLLEELKEITSMIYTSKAMRMSKERYQNSQDYLKAYEKTMLAYSDIEPIGRLTTDQQRKILVMIDDVLKGKRECVQFQLNRSCNGLKEVFSNTEFFFDNETSDK</sequence>
<dbReference type="RefSeq" id="WP_259415373.1">
    <property type="nucleotide sequence ID" value="NZ_JANWGH010000003.1"/>
</dbReference>
<comment type="caution">
    <text evidence="1">The sequence shown here is derived from an EMBL/GenBank/DDBJ whole genome shotgun (WGS) entry which is preliminary data.</text>
</comment>
<dbReference type="EMBL" id="JANWGH010000003">
    <property type="protein sequence ID" value="MCS5491762.1"/>
    <property type="molecule type" value="Genomic_DNA"/>
</dbReference>
<keyword evidence="2" id="KW-1185">Reference proteome</keyword>
<organism evidence="1 2">
    <name type="scientific">Algoriphagus limi</name>
    <dbReference type="NCBI Taxonomy" id="2975273"/>
    <lineage>
        <taxon>Bacteria</taxon>
        <taxon>Pseudomonadati</taxon>
        <taxon>Bacteroidota</taxon>
        <taxon>Cytophagia</taxon>
        <taxon>Cytophagales</taxon>
        <taxon>Cyclobacteriaceae</taxon>
        <taxon>Algoriphagus</taxon>
    </lineage>
</organism>
<protein>
    <recommendedName>
        <fullName evidence="3">Four helix bundle protein</fullName>
    </recommendedName>
</protein>
<dbReference type="Proteomes" id="UP001206788">
    <property type="component" value="Unassembled WGS sequence"/>
</dbReference>
<accession>A0ABT2G909</accession>
<name>A0ABT2G909_9BACT</name>
<proteinExistence type="predicted"/>
<gene>
    <name evidence="1" type="ORF">NY014_15080</name>
</gene>
<evidence type="ECO:0008006" key="3">
    <source>
        <dbReference type="Google" id="ProtNLM"/>
    </source>
</evidence>
<evidence type="ECO:0000313" key="1">
    <source>
        <dbReference type="EMBL" id="MCS5491762.1"/>
    </source>
</evidence>
<reference evidence="1 2" key="1">
    <citation type="submission" date="2022-08" db="EMBL/GenBank/DDBJ databases">
        <title>Algoriphagus sp. CAU 1643 isolated from mud.</title>
        <authorList>
            <person name="Kim W."/>
        </authorList>
    </citation>
    <scope>NUCLEOTIDE SEQUENCE [LARGE SCALE GENOMIC DNA]</scope>
    <source>
        <strain evidence="1 2">CAU 1643</strain>
    </source>
</reference>
<evidence type="ECO:0000313" key="2">
    <source>
        <dbReference type="Proteomes" id="UP001206788"/>
    </source>
</evidence>